<dbReference type="PROSITE" id="PS00086">
    <property type="entry name" value="CYTOCHROME_P450"/>
    <property type="match status" value="1"/>
</dbReference>
<evidence type="ECO:0000256" key="2">
    <source>
        <dbReference type="ARBA" id="ARBA00010617"/>
    </source>
</evidence>
<dbReference type="InterPro" id="IPR036396">
    <property type="entry name" value="Cyt_P450_sf"/>
</dbReference>
<evidence type="ECO:0000313" key="11">
    <source>
        <dbReference type="Proteomes" id="UP001194746"/>
    </source>
</evidence>
<name>A0AAD4GTK4_ASPNN</name>
<dbReference type="AlphaFoldDB" id="A0AAD4GTK4"/>
<keyword evidence="6 8" id="KW-0408">Iron</keyword>
<feature type="binding site" description="axial binding residue" evidence="8">
    <location>
        <position position="301"/>
    </location>
    <ligand>
        <name>heme</name>
        <dbReference type="ChEBI" id="CHEBI:30413"/>
    </ligand>
    <ligandPart>
        <name>Fe</name>
        <dbReference type="ChEBI" id="CHEBI:18248"/>
    </ligandPart>
</feature>
<keyword evidence="11" id="KW-1185">Reference proteome</keyword>
<gene>
    <name evidence="10" type="ORF">FE257_007157</name>
</gene>
<dbReference type="InterPro" id="IPR002401">
    <property type="entry name" value="Cyt_P450_E_grp-I"/>
</dbReference>
<evidence type="ECO:0008006" key="12">
    <source>
        <dbReference type="Google" id="ProtNLM"/>
    </source>
</evidence>
<evidence type="ECO:0000256" key="1">
    <source>
        <dbReference type="ARBA" id="ARBA00001971"/>
    </source>
</evidence>
<dbReference type="GO" id="GO:0016705">
    <property type="term" value="F:oxidoreductase activity, acting on paired donors, with incorporation or reduction of molecular oxygen"/>
    <property type="evidence" value="ECO:0007669"/>
    <property type="project" value="InterPro"/>
</dbReference>
<evidence type="ECO:0000256" key="3">
    <source>
        <dbReference type="ARBA" id="ARBA00022617"/>
    </source>
</evidence>
<dbReference type="Proteomes" id="UP001194746">
    <property type="component" value="Unassembled WGS sequence"/>
</dbReference>
<dbReference type="InterPro" id="IPR017972">
    <property type="entry name" value="Cyt_P450_CS"/>
</dbReference>
<dbReference type="InterPro" id="IPR050364">
    <property type="entry name" value="Cytochrome_P450_fung"/>
</dbReference>
<dbReference type="PRINTS" id="PR00463">
    <property type="entry name" value="EP450I"/>
</dbReference>
<dbReference type="PANTHER" id="PTHR46300:SF7">
    <property type="entry name" value="P450, PUTATIVE (EUROFUNG)-RELATED"/>
    <property type="match status" value="1"/>
</dbReference>
<comment type="similarity">
    <text evidence="2 9">Belongs to the cytochrome P450 family.</text>
</comment>
<evidence type="ECO:0000256" key="7">
    <source>
        <dbReference type="ARBA" id="ARBA00023033"/>
    </source>
</evidence>
<keyword evidence="4 8" id="KW-0479">Metal-binding</keyword>
<dbReference type="PRINTS" id="PR00385">
    <property type="entry name" value="P450"/>
</dbReference>
<dbReference type="SUPFAM" id="SSF48264">
    <property type="entry name" value="Cytochrome P450"/>
    <property type="match status" value="1"/>
</dbReference>
<evidence type="ECO:0000256" key="5">
    <source>
        <dbReference type="ARBA" id="ARBA00023002"/>
    </source>
</evidence>
<reference evidence="10" key="2">
    <citation type="submission" date="2020-02" db="EMBL/GenBank/DDBJ databases">
        <authorList>
            <person name="Gilchrist C.L.M."/>
            <person name="Chooi Y.-H."/>
        </authorList>
    </citation>
    <scope>NUCLEOTIDE SEQUENCE</scope>
    <source>
        <strain evidence="10">MST-FP2251</strain>
    </source>
</reference>
<sequence>MGSSKSIAEFHPMLEREVRRFLLRTLRSPKELIQHMQMLTGAIILEIGYGYTVEPHGSDPFVALANKVMAEFSIATTPGTWLPDIIPILKFVPTWFPGVQFPRIAKTFKARVNDFSGKPYKFVQRQMTRGTHKPSYLSRLLERDHPQPGSEEEFVARWSASSLYGGGSDTTLSSLGSFFIAMAIYPEVQRKAQAEIDGVTGGRLPTFDDREDLPYVEALMKEVFRWLPVAPMALPHRATEDRTCAGYLVPADALILPNVWGFLHDPEVYHDPMTFKPERFMGNAPESDPRKFAFGFGRRVCPGRALADANLFLAVAMSLAVFRIENPTQNGQTVTGYPDTAPGVISHPADFEVEISPRSPAQENIIQSVERDCPWEEGDSKECNF</sequence>
<dbReference type="GO" id="GO:0020037">
    <property type="term" value="F:heme binding"/>
    <property type="evidence" value="ECO:0007669"/>
    <property type="project" value="InterPro"/>
</dbReference>
<evidence type="ECO:0000256" key="9">
    <source>
        <dbReference type="RuleBase" id="RU000461"/>
    </source>
</evidence>
<dbReference type="GO" id="GO:0004497">
    <property type="term" value="F:monooxygenase activity"/>
    <property type="evidence" value="ECO:0007669"/>
    <property type="project" value="UniProtKB-KW"/>
</dbReference>
<evidence type="ECO:0000313" key="10">
    <source>
        <dbReference type="EMBL" id="KAF9889649.1"/>
    </source>
</evidence>
<keyword evidence="3 8" id="KW-0349">Heme</keyword>
<dbReference type="InterPro" id="IPR001128">
    <property type="entry name" value="Cyt_P450"/>
</dbReference>
<keyword evidence="7 9" id="KW-0503">Monooxygenase</keyword>
<reference evidence="10" key="1">
    <citation type="journal article" date="2019" name="Beilstein J. Org. Chem.">
        <title>Nanangenines: drimane sesquiterpenoids as the dominant metabolite cohort of a novel Australian fungus, Aspergillus nanangensis.</title>
        <authorList>
            <person name="Lacey H.J."/>
            <person name="Gilchrist C.L.M."/>
            <person name="Crombie A."/>
            <person name="Kalaitzis J.A."/>
            <person name="Vuong D."/>
            <person name="Rutledge P.J."/>
            <person name="Turner P."/>
            <person name="Pitt J.I."/>
            <person name="Lacey E."/>
            <person name="Chooi Y.H."/>
            <person name="Piggott A.M."/>
        </authorList>
    </citation>
    <scope>NUCLEOTIDE SEQUENCE</scope>
    <source>
        <strain evidence="10">MST-FP2251</strain>
    </source>
</reference>
<comment type="cofactor">
    <cofactor evidence="1 8">
        <name>heme</name>
        <dbReference type="ChEBI" id="CHEBI:30413"/>
    </cofactor>
</comment>
<evidence type="ECO:0000256" key="4">
    <source>
        <dbReference type="ARBA" id="ARBA00022723"/>
    </source>
</evidence>
<dbReference type="PANTHER" id="PTHR46300">
    <property type="entry name" value="P450, PUTATIVE (EUROFUNG)-RELATED-RELATED"/>
    <property type="match status" value="1"/>
</dbReference>
<dbReference type="Gene3D" id="1.10.630.10">
    <property type="entry name" value="Cytochrome P450"/>
    <property type="match status" value="1"/>
</dbReference>
<dbReference type="CDD" id="cd11065">
    <property type="entry name" value="CYP64-like"/>
    <property type="match status" value="1"/>
</dbReference>
<proteinExistence type="inferred from homology"/>
<dbReference type="EMBL" id="VCAU01000034">
    <property type="protein sequence ID" value="KAF9889649.1"/>
    <property type="molecule type" value="Genomic_DNA"/>
</dbReference>
<accession>A0AAD4GTK4</accession>
<keyword evidence="5 9" id="KW-0560">Oxidoreductase</keyword>
<evidence type="ECO:0000256" key="6">
    <source>
        <dbReference type="ARBA" id="ARBA00023004"/>
    </source>
</evidence>
<comment type="caution">
    <text evidence="10">The sequence shown here is derived from an EMBL/GenBank/DDBJ whole genome shotgun (WGS) entry which is preliminary data.</text>
</comment>
<dbReference type="Pfam" id="PF00067">
    <property type="entry name" value="p450"/>
    <property type="match status" value="1"/>
</dbReference>
<organism evidence="10 11">
    <name type="scientific">Aspergillus nanangensis</name>
    <dbReference type="NCBI Taxonomy" id="2582783"/>
    <lineage>
        <taxon>Eukaryota</taxon>
        <taxon>Fungi</taxon>
        <taxon>Dikarya</taxon>
        <taxon>Ascomycota</taxon>
        <taxon>Pezizomycotina</taxon>
        <taxon>Eurotiomycetes</taxon>
        <taxon>Eurotiomycetidae</taxon>
        <taxon>Eurotiales</taxon>
        <taxon>Aspergillaceae</taxon>
        <taxon>Aspergillus</taxon>
        <taxon>Aspergillus subgen. Circumdati</taxon>
    </lineage>
</organism>
<dbReference type="GO" id="GO:0005506">
    <property type="term" value="F:iron ion binding"/>
    <property type="evidence" value="ECO:0007669"/>
    <property type="project" value="InterPro"/>
</dbReference>
<protein>
    <recommendedName>
        <fullName evidence="12">O-methylsterigmatocystin oxidoreductase</fullName>
    </recommendedName>
</protein>
<evidence type="ECO:0000256" key="8">
    <source>
        <dbReference type="PIRSR" id="PIRSR602401-1"/>
    </source>
</evidence>